<feature type="region of interest" description="Disordered" evidence="1">
    <location>
        <begin position="1"/>
        <end position="80"/>
    </location>
</feature>
<evidence type="ECO:0000313" key="2">
    <source>
        <dbReference type="EMBL" id="KAJ1156621.1"/>
    </source>
</evidence>
<name>A0AAV7RUY4_PLEWA</name>
<protein>
    <submittedName>
        <fullName evidence="2">Uncharacterized protein</fullName>
    </submittedName>
</protein>
<comment type="caution">
    <text evidence="2">The sequence shown here is derived from an EMBL/GenBank/DDBJ whole genome shotgun (WGS) entry which is preliminary data.</text>
</comment>
<reference evidence="2" key="1">
    <citation type="journal article" date="2022" name="bioRxiv">
        <title>Sequencing and chromosome-scale assembly of the giantPleurodeles waltlgenome.</title>
        <authorList>
            <person name="Brown T."/>
            <person name="Elewa A."/>
            <person name="Iarovenko S."/>
            <person name="Subramanian E."/>
            <person name="Araus A.J."/>
            <person name="Petzold A."/>
            <person name="Susuki M."/>
            <person name="Suzuki K.-i.T."/>
            <person name="Hayashi T."/>
            <person name="Toyoda A."/>
            <person name="Oliveira C."/>
            <person name="Osipova E."/>
            <person name="Leigh N.D."/>
            <person name="Simon A."/>
            <person name="Yun M.H."/>
        </authorList>
    </citation>
    <scope>NUCLEOTIDE SEQUENCE</scope>
    <source>
        <strain evidence="2">20211129_DDA</strain>
        <tissue evidence="2">Liver</tissue>
    </source>
</reference>
<evidence type="ECO:0000256" key="1">
    <source>
        <dbReference type="SAM" id="MobiDB-lite"/>
    </source>
</evidence>
<proteinExistence type="predicted"/>
<dbReference type="EMBL" id="JANPWB010000009">
    <property type="protein sequence ID" value="KAJ1156621.1"/>
    <property type="molecule type" value="Genomic_DNA"/>
</dbReference>
<dbReference type="Proteomes" id="UP001066276">
    <property type="component" value="Chromosome 5"/>
</dbReference>
<dbReference type="AlphaFoldDB" id="A0AAV7RUY4"/>
<feature type="compositionally biased region" description="Polar residues" evidence="1">
    <location>
        <begin position="70"/>
        <end position="79"/>
    </location>
</feature>
<organism evidence="2 3">
    <name type="scientific">Pleurodeles waltl</name>
    <name type="common">Iberian ribbed newt</name>
    <dbReference type="NCBI Taxonomy" id="8319"/>
    <lineage>
        <taxon>Eukaryota</taxon>
        <taxon>Metazoa</taxon>
        <taxon>Chordata</taxon>
        <taxon>Craniata</taxon>
        <taxon>Vertebrata</taxon>
        <taxon>Euteleostomi</taxon>
        <taxon>Amphibia</taxon>
        <taxon>Batrachia</taxon>
        <taxon>Caudata</taxon>
        <taxon>Salamandroidea</taxon>
        <taxon>Salamandridae</taxon>
        <taxon>Pleurodelinae</taxon>
        <taxon>Pleurodeles</taxon>
    </lineage>
</organism>
<keyword evidence="3" id="KW-1185">Reference proteome</keyword>
<accession>A0AAV7RUY4</accession>
<sequence>MMSPQRPAVPMASPFRPAVPMSSPFQLTPMMEPQVTTAPMGSTPAPDGSGLDRSQPSSPGPHLSVLKPVSLTSANSVSTPRLEARLRLHRKTLRL</sequence>
<gene>
    <name evidence="2" type="ORF">NDU88_009339</name>
</gene>
<evidence type="ECO:0000313" key="3">
    <source>
        <dbReference type="Proteomes" id="UP001066276"/>
    </source>
</evidence>